<dbReference type="EMBL" id="AP023086">
    <property type="protein sequence ID" value="BCD98186.1"/>
    <property type="molecule type" value="Genomic_DNA"/>
</dbReference>
<dbReference type="GO" id="GO:0016757">
    <property type="term" value="F:glycosyltransferase activity"/>
    <property type="evidence" value="ECO:0007669"/>
    <property type="project" value="UniProtKB-ARBA"/>
</dbReference>
<dbReference type="RefSeq" id="WP_236982372.1">
    <property type="nucleotide sequence ID" value="NZ_AP023086.1"/>
</dbReference>
<dbReference type="PANTHER" id="PTHR12526">
    <property type="entry name" value="GLYCOSYLTRANSFERASE"/>
    <property type="match status" value="1"/>
</dbReference>
<dbReference type="PANTHER" id="PTHR12526:SF630">
    <property type="entry name" value="GLYCOSYLTRANSFERASE"/>
    <property type="match status" value="1"/>
</dbReference>
<keyword evidence="3" id="KW-1185">Reference proteome</keyword>
<dbReference type="InterPro" id="IPR028098">
    <property type="entry name" value="Glyco_trans_4-like_N"/>
</dbReference>
<organism evidence="2 3">
    <name type="scientific">Marinagarivorans cellulosilyticus</name>
    <dbReference type="NCBI Taxonomy" id="2721545"/>
    <lineage>
        <taxon>Bacteria</taxon>
        <taxon>Pseudomonadati</taxon>
        <taxon>Pseudomonadota</taxon>
        <taxon>Gammaproteobacteria</taxon>
        <taxon>Cellvibrionales</taxon>
        <taxon>Cellvibrionaceae</taxon>
        <taxon>Marinagarivorans</taxon>
    </lineage>
</organism>
<protein>
    <recommendedName>
        <fullName evidence="1">Glycosyltransferase subfamily 4-like N-terminal domain-containing protein</fullName>
    </recommendedName>
</protein>
<dbReference type="Gene3D" id="3.40.50.2000">
    <property type="entry name" value="Glycogen Phosphorylase B"/>
    <property type="match status" value="2"/>
</dbReference>
<proteinExistence type="predicted"/>
<sequence length="341" mass="37087">MRIDLLLDSRQFGGIEAHVGELAKALTAAGHKVTVIFICDYGPHPLKTTLAQQNLPFICLNGNAASVIKTLGARRPDALHTHGYKAGILGRLAAQLGGFGCCSSYHAGEPGRGRVALYNWVDRMTASTANQIIAVSQKIAAQLPPQTRVVNNFVDAQQTISQGLRIAYVGRLSEEKGPDRFIAAAKQLTTQQWHVYGEGPLRNTLEVSASHNVIFHGSQAMHDHWQHIGLVVMPSRFEGLPLAALEAMARGIPVLASAVGDLPRLIQHNSNGWLIHANTEAAIANTIACNVRQWCALTQQRRNHIQQQAKNTVQAHYSADAVIPQFIHCYQQAATQGARYA</sequence>
<evidence type="ECO:0000313" key="2">
    <source>
        <dbReference type="EMBL" id="BCD98186.1"/>
    </source>
</evidence>
<feature type="domain" description="Glycosyltransferase subfamily 4-like N-terminal" evidence="1">
    <location>
        <begin position="12"/>
        <end position="157"/>
    </location>
</feature>
<dbReference type="Proteomes" id="UP001320119">
    <property type="component" value="Chromosome"/>
</dbReference>
<gene>
    <name evidence="2" type="ORF">MARGE09_P2387</name>
</gene>
<dbReference type="CDD" id="cd03801">
    <property type="entry name" value="GT4_PimA-like"/>
    <property type="match status" value="1"/>
</dbReference>
<dbReference type="SUPFAM" id="SSF53756">
    <property type="entry name" value="UDP-Glycosyltransferase/glycogen phosphorylase"/>
    <property type="match status" value="1"/>
</dbReference>
<evidence type="ECO:0000259" key="1">
    <source>
        <dbReference type="Pfam" id="PF13439"/>
    </source>
</evidence>
<reference evidence="2 3" key="1">
    <citation type="journal article" date="2022" name="IScience">
        <title>An ultrasensitive nanofiber-based assay for enzymatic hydrolysis and deep-sea microbial degradation of cellulose.</title>
        <authorList>
            <person name="Tsudome M."/>
            <person name="Tachioka M."/>
            <person name="Miyazaki M."/>
            <person name="Uchimura K."/>
            <person name="Tsuda M."/>
            <person name="Takaki Y."/>
            <person name="Deguchi S."/>
        </authorList>
    </citation>
    <scope>NUCLEOTIDE SEQUENCE [LARGE SCALE GENOMIC DNA]</scope>
    <source>
        <strain evidence="2 3">GE09</strain>
    </source>
</reference>
<evidence type="ECO:0000313" key="3">
    <source>
        <dbReference type="Proteomes" id="UP001320119"/>
    </source>
</evidence>
<dbReference type="Pfam" id="PF13692">
    <property type="entry name" value="Glyco_trans_1_4"/>
    <property type="match status" value="1"/>
</dbReference>
<dbReference type="AlphaFoldDB" id="A0AAN1WIG3"/>
<dbReference type="KEGG" id="marq:MARGE09_P2387"/>
<name>A0AAN1WIG3_9GAMM</name>
<dbReference type="Pfam" id="PF13439">
    <property type="entry name" value="Glyco_transf_4"/>
    <property type="match status" value="1"/>
</dbReference>
<accession>A0AAN1WIG3</accession>